<name>A0A1Y2AF15_9FUNG</name>
<protein>
    <recommendedName>
        <fullName evidence="5">Extracellular membrane protein CFEM domain-containing protein</fullName>
    </recommendedName>
</protein>
<evidence type="ECO:0000313" key="4">
    <source>
        <dbReference type="Proteomes" id="UP000193920"/>
    </source>
</evidence>
<evidence type="ECO:0000256" key="2">
    <source>
        <dbReference type="SAM" id="SignalP"/>
    </source>
</evidence>
<dbReference type="AlphaFoldDB" id="A0A1Y2AF15"/>
<reference evidence="3 4" key="1">
    <citation type="submission" date="2016-08" db="EMBL/GenBank/DDBJ databases">
        <title>A Parts List for Fungal Cellulosomes Revealed by Comparative Genomics.</title>
        <authorList>
            <consortium name="DOE Joint Genome Institute"/>
            <person name="Haitjema C.H."/>
            <person name="Gilmore S.P."/>
            <person name="Henske J.K."/>
            <person name="Solomon K.V."/>
            <person name="De Groot R."/>
            <person name="Kuo A."/>
            <person name="Mondo S.J."/>
            <person name="Salamov A.A."/>
            <person name="Labutti K."/>
            <person name="Zhao Z."/>
            <person name="Chiniquy J."/>
            <person name="Barry K."/>
            <person name="Brewer H.M."/>
            <person name="Purvine S.O."/>
            <person name="Wright A.T."/>
            <person name="Boxma B."/>
            <person name="Van Alen T."/>
            <person name="Hackstein J.H."/>
            <person name="Baker S.E."/>
            <person name="Grigoriev I.V."/>
            <person name="O'Malley M.A."/>
        </authorList>
    </citation>
    <scope>NUCLEOTIDE SEQUENCE [LARGE SCALE GENOMIC DNA]</scope>
    <source>
        <strain evidence="3 4">G1</strain>
    </source>
</reference>
<comment type="caution">
    <text evidence="3">The sequence shown here is derived from an EMBL/GenBank/DDBJ whole genome shotgun (WGS) entry which is preliminary data.</text>
</comment>
<gene>
    <name evidence="3" type="ORF">LY90DRAFT_707603</name>
</gene>
<dbReference type="EMBL" id="MCOG01000273">
    <property type="protein sequence ID" value="ORY21062.1"/>
    <property type="molecule type" value="Genomic_DNA"/>
</dbReference>
<dbReference type="Proteomes" id="UP000193920">
    <property type="component" value="Unassembled WGS sequence"/>
</dbReference>
<feature type="region of interest" description="Disordered" evidence="1">
    <location>
        <begin position="93"/>
        <end position="159"/>
    </location>
</feature>
<evidence type="ECO:0008006" key="5">
    <source>
        <dbReference type="Google" id="ProtNLM"/>
    </source>
</evidence>
<keyword evidence="2" id="KW-0732">Signal</keyword>
<proteinExistence type="predicted"/>
<feature type="compositionally biased region" description="Basic residues" evidence="1">
    <location>
        <begin position="127"/>
        <end position="136"/>
    </location>
</feature>
<feature type="compositionally biased region" description="Low complexity" evidence="1">
    <location>
        <begin position="137"/>
        <end position="159"/>
    </location>
</feature>
<feature type="chain" id="PRO_5012372654" description="Extracellular membrane protein CFEM domain-containing protein" evidence="2">
    <location>
        <begin position="23"/>
        <end position="232"/>
    </location>
</feature>
<organism evidence="3 4">
    <name type="scientific">Neocallimastix californiae</name>
    <dbReference type="NCBI Taxonomy" id="1754190"/>
    <lineage>
        <taxon>Eukaryota</taxon>
        <taxon>Fungi</taxon>
        <taxon>Fungi incertae sedis</taxon>
        <taxon>Chytridiomycota</taxon>
        <taxon>Chytridiomycota incertae sedis</taxon>
        <taxon>Neocallimastigomycetes</taxon>
        <taxon>Neocallimastigales</taxon>
        <taxon>Neocallimastigaceae</taxon>
        <taxon>Neocallimastix</taxon>
    </lineage>
</organism>
<evidence type="ECO:0000256" key="1">
    <source>
        <dbReference type="SAM" id="MobiDB-lite"/>
    </source>
</evidence>
<accession>A0A1Y2AF15</accession>
<keyword evidence="4" id="KW-1185">Reference proteome</keyword>
<sequence>MKFTTTLLAILAASSAYSHTLSKRDYNRCVSAIEKSGCPILKVSTDKESCNKYNSDKCQKILGKVTSLDGCATLSEESIKIFEKKFDNARSKLDKECKSSKKNKKTNKKTNEKKTVTGKKSTSTTSKKSKKTKKSKTSTTTTTTAAAAATQAPAADNTAANTAANANTNANVANPAAPVNGTVPASSLAPAVTATVAPTPNTGVVNASSGASSLRMTTAFVASFGFLLYNLI</sequence>
<evidence type="ECO:0000313" key="3">
    <source>
        <dbReference type="EMBL" id="ORY21062.1"/>
    </source>
</evidence>
<feature type="signal peptide" evidence="2">
    <location>
        <begin position="1"/>
        <end position="22"/>
    </location>
</feature>